<dbReference type="InterPro" id="IPR047664">
    <property type="entry name" value="SWEET"/>
</dbReference>
<dbReference type="AlphaFoldDB" id="A0A1U9X417"/>
<dbReference type="OrthoDB" id="409725at2759"/>
<dbReference type="InterPro" id="IPR004316">
    <property type="entry name" value="SWEET_rpt"/>
</dbReference>
<feature type="transmembrane region" description="Helical" evidence="10">
    <location>
        <begin position="164"/>
        <end position="186"/>
    </location>
</feature>
<evidence type="ECO:0000256" key="3">
    <source>
        <dbReference type="ARBA" id="ARBA00022448"/>
    </source>
</evidence>
<evidence type="ECO:0000256" key="10">
    <source>
        <dbReference type="RuleBase" id="RU910715"/>
    </source>
</evidence>
<accession>A0A1U9X417</accession>
<reference evidence="12 13" key="2">
    <citation type="journal article" date="2022" name="Nat. Genet.">
        <title>Improved pea reference genome and pan-genome highlight genomic features and evolutionary characteristics.</title>
        <authorList>
            <person name="Yang T."/>
            <person name="Liu R."/>
            <person name="Luo Y."/>
            <person name="Hu S."/>
            <person name="Wang D."/>
            <person name="Wang C."/>
            <person name="Pandey M.K."/>
            <person name="Ge S."/>
            <person name="Xu Q."/>
            <person name="Li N."/>
            <person name="Li G."/>
            <person name="Huang Y."/>
            <person name="Saxena R.K."/>
            <person name="Ji Y."/>
            <person name="Li M."/>
            <person name="Yan X."/>
            <person name="He Y."/>
            <person name="Liu Y."/>
            <person name="Wang X."/>
            <person name="Xiang C."/>
            <person name="Varshney R.K."/>
            <person name="Ding H."/>
            <person name="Gao S."/>
            <person name="Zong X."/>
        </authorList>
    </citation>
    <scope>NUCLEOTIDE SEQUENCE [LARGE SCALE GENOMIC DNA]</scope>
    <source>
        <strain evidence="12 13">cv. Zhongwan 6</strain>
    </source>
</reference>
<dbReference type="Gramene" id="PSAT_LOCUS32921_t1">
    <property type="protein sequence ID" value="CAL5214723.1"/>
    <property type="gene ID" value="PSAT_LOCUS32921"/>
</dbReference>
<evidence type="ECO:0000313" key="12">
    <source>
        <dbReference type="EMBL" id="KAI5383843.1"/>
    </source>
</evidence>
<evidence type="ECO:0000313" key="11">
    <source>
        <dbReference type="EMBL" id="AQY72409.1"/>
    </source>
</evidence>
<keyword evidence="9 10" id="KW-0472">Membrane</keyword>
<dbReference type="GO" id="GO:0051119">
    <property type="term" value="F:sugar transmembrane transporter activity"/>
    <property type="evidence" value="ECO:0007669"/>
    <property type="project" value="InterPro"/>
</dbReference>
<feature type="transmembrane region" description="Helical" evidence="10">
    <location>
        <begin position="12"/>
        <end position="34"/>
    </location>
</feature>
<comment type="subcellular location">
    <subcellularLocation>
        <location evidence="1 10">Cell membrane</location>
        <topology evidence="1 10">Multi-pass membrane protein</topology>
    </subcellularLocation>
</comment>
<feature type="transmembrane region" description="Helical" evidence="10">
    <location>
        <begin position="46"/>
        <end position="63"/>
    </location>
</feature>
<dbReference type="GO" id="GO:0005886">
    <property type="term" value="C:plasma membrane"/>
    <property type="evidence" value="ECO:0007669"/>
    <property type="project" value="UniProtKB-SubCell"/>
</dbReference>
<dbReference type="EMBL" id="KX620893">
    <property type="protein sequence ID" value="AQY72409.1"/>
    <property type="molecule type" value="mRNA"/>
</dbReference>
<proteinExistence type="evidence at transcript level"/>
<dbReference type="SMR" id="A0A1U9X417"/>
<evidence type="ECO:0000256" key="7">
    <source>
        <dbReference type="ARBA" id="ARBA00022737"/>
    </source>
</evidence>
<keyword evidence="5 10" id="KW-0762">Sugar transport</keyword>
<evidence type="ECO:0000256" key="2">
    <source>
        <dbReference type="ARBA" id="ARBA00007809"/>
    </source>
</evidence>
<evidence type="ECO:0000256" key="9">
    <source>
        <dbReference type="ARBA" id="ARBA00023136"/>
    </source>
</evidence>
<reference evidence="11" key="1">
    <citation type="submission" date="2016-07" db="EMBL/GenBank/DDBJ databases">
        <title>Impact of Rhodococcus fascians on source/sink dynamics during germination and growth of Pisum sativum L.</title>
        <authorList>
            <person name="Song J."/>
            <person name="Dhandapani P."/>
            <person name="Jameson P.E."/>
        </authorList>
    </citation>
    <scope>NUCLEOTIDE SEQUENCE</scope>
</reference>
<organism evidence="11">
    <name type="scientific">Pisum sativum</name>
    <name type="common">Garden pea</name>
    <name type="synonym">Lathyrus oleraceus</name>
    <dbReference type="NCBI Taxonomy" id="3888"/>
    <lineage>
        <taxon>Eukaryota</taxon>
        <taxon>Viridiplantae</taxon>
        <taxon>Streptophyta</taxon>
        <taxon>Embryophyta</taxon>
        <taxon>Tracheophyta</taxon>
        <taxon>Spermatophyta</taxon>
        <taxon>Magnoliopsida</taxon>
        <taxon>eudicotyledons</taxon>
        <taxon>Gunneridae</taxon>
        <taxon>Pentapetalae</taxon>
        <taxon>rosids</taxon>
        <taxon>fabids</taxon>
        <taxon>Fabales</taxon>
        <taxon>Fabaceae</taxon>
        <taxon>Papilionoideae</taxon>
        <taxon>50 kb inversion clade</taxon>
        <taxon>NPAAA clade</taxon>
        <taxon>Hologalegina</taxon>
        <taxon>IRL clade</taxon>
        <taxon>Fabeae</taxon>
        <taxon>Lathyrus</taxon>
    </lineage>
</organism>
<keyword evidence="13" id="KW-1185">Reference proteome</keyword>
<dbReference type="Pfam" id="PF03083">
    <property type="entry name" value="MtN3_slv"/>
    <property type="match status" value="2"/>
</dbReference>
<dbReference type="GO" id="GO:0008515">
    <property type="term" value="F:sucrose transmembrane transporter activity"/>
    <property type="evidence" value="ECO:0007669"/>
    <property type="project" value="UniProtKB-ARBA"/>
</dbReference>
<comment type="function">
    <text evidence="10">Mediates both low-affinity uptake and efflux of sugar across the membrane.</text>
</comment>
<feature type="transmembrane region" description="Helical" evidence="10">
    <location>
        <begin position="69"/>
        <end position="93"/>
    </location>
</feature>
<evidence type="ECO:0000256" key="4">
    <source>
        <dbReference type="ARBA" id="ARBA00022475"/>
    </source>
</evidence>
<evidence type="ECO:0000313" key="13">
    <source>
        <dbReference type="Proteomes" id="UP001058974"/>
    </source>
</evidence>
<dbReference type="EMBL" id="JAMSHJ010000007">
    <property type="protein sequence ID" value="KAI5383843.1"/>
    <property type="molecule type" value="Genomic_DNA"/>
</dbReference>
<dbReference type="Proteomes" id="UP001058974">
    <property type="component" value="Chromosome 7"/>
</dbReference>
<keyword evidence="8 10" id="KW-1133">Transmembrane helix</keyword>
<gene>
    <name evidence="11" type="primary">SWEET12</name>
    <name evidence="12" type="ORF">KIW84_070996</name>
</gene>
<keyword evidence="4" id="KW-1003">Cell membrane</keyword>
<dbReference type="PANTHER" id="PTHR10791">
    <property type="entry name" value="RAG1-ACTIVATING PROTEIN 1"/>
    <property type="match status" value="1"/>
</dbReference>
<sequence length="256" mass="28556">MAMHRETLAFVFGLLGNIISFAVFLSPVPTFYIIFKKKSAEGFQSLPYVVALFSAMLWIYYAFVKREAALLLITINTFGIIVESAYLIIFLIYASKKSRLSTIKLLLLLNVFGFGAMLLSTLYLAKGAKRLSIIGWICLVFNISVFAAPLFVISKVIRTRSVEYMPFFLSFFLTINAVMWFFYGLLLKDYYVALPNTLGFVFGIIQMVIYLIYRNATPVLQAPLKGQELSGGHIIDVVKTGSEHNPAGGGGAVSKF</sequence>
<evidence type="ECO:0000256" key="6">
    <source>
        <dbReference type="ARBA" id="ARBA00022692"/>
    </source>
</evidence>
<protein>
    <recommendedName>
        <fullName evidence="10">Bidirectional sugar transporter SWEET</fullName>
    </recommendedName>
</protein>
<dbReference type="FunFam" id="1.20.1280.290:FF:000003">
    <property type="entry name" value="Bidirectional sugar transporter SWEET"/>
    <property type="match status" value="1"/>
</dbReference>
<evidence type="ECO:0000256" key="1">
    <source>
        <dbReference type="ARBA" id="ARBA00004651"/>
    </source>
</evidence>
<feature type="transmembrane region" description="Helical" evidence="10">
    <location>
        <begin position="131"/>
        <end position="152"/>
    </location>
</feature>
<feature type="transmembrane region" description="Helical" evidence="10">
    <location>
        <begin position="105"/>
        <end position="125"/>
    </location>
</feature>
<dbReference type="Gene3D" id="1.20.1280.290">
    <property type="match status" value="2"/>
</dbReference>
<dbReference type="Gramene" id="Psat7g038200.1">
    <property type="protein sequence ID" value="Psat7g038200.1.cds"/>
    <property type="gene ID" value="Psat7g038200"/>
</dbReference>
<comment type="similarity">
    <text evidence="2 10">Belongs to the SWEET sugar transporter family.</text>
</comment>
<evidence type="ECO:0000256" key="8">
    <source>
        <dbReference type="ARBA" id="ARBA00022989"/>
    </source>
</evidence>
<keyword evidence="3 10" id="KW-0813">Transport</keyword>
<keyword evidence="6 10" id="KW-0812">Transmembrane</keyword>
<dbReference type="FunFam" id="1.20.1280.290:FF:000001">
    <property type="entry name" value="Bidirectional sugar transporter SWEET"/>
    <property type="match status" value="1"/>
</dbReference>
<dbReference type="Gramene" id="Psat07G0099600-T1">
    <property type="protein sequence ID" value="KAI5383843.1"/>
    <property type="gene ID" value="KIW84_070996"/>
</dbReference>
<dbReference type="PANTHER" id="PTHR10791:SF163">
    <property type="entry name" value="BIDIRECTIONAL SUGAR TRANSPORTER SWEET"/>
    <property type="match status" value="1"/>
</dbReference>
<evidence type="ECO:0000256" key="5">
    <source>
        <dbReference type="ARBA" id="ARBA00022597"/>
    </source>
</evidence>
<feature type="transmembrane region" description="Helical" evidence="10">
    <location>
        <begin position="192"/>
        <end position="213"/>
    </location>
</feature>
<keyword evidence="7" id="KW-0677">Repeat</keyword>
<name>A0A1U9X417_PEA</name>